<name>A0A1G5GHA0_9BACT</name>
<dbReference type="SUPFAM" id="SSF56281">
    <property type="entry name" value="Metallo-hydrolase/oxidoreductase"/>
    <property type="match status" value="1"/>
</dbReference>
<dbReference type="PANTHER" id="PTHR42663">
    <property type="entry name" value="HYDROLASE C777.06C-RELATED-RELATED"/>
    <property type="match status" value="1"/>
</dbReference>
<feature type="domain" description="Metallo-beta-lactamase" evidence="1">
    <location>
        <begin position="25"/>
        <end position="238"/>
    </location>
</feature>
<proteinExistence type="predicted"/>
<dbReference type="Pfam" id="PF12706">
    <property type="entry name" value="Lactamase_B_2"/>
    <property type="match status" value="1"/>
</dbReference>
<dbReference type="Proteomes" id="UP000198870">
    <property type="component" value="Unassembled WGS sequence"/>
</dbReference>
<dbReference type="OrthoDB" id="9803916at2"/>
<dbReference type="SMART" id="SM00849">
    <property type="entry name" value="Lactamase_B"/>
    <property type="match status" value="1"/>
</dbReference>
<dbReference type="PANTHER" id="PTHR42663:SF4">
    <property type="entry name" value="SLL1036 PROTEIN"/>
    <property type="match status" value="1"/>
</dbReference>
<dbReference type="CDD" id="cd07715">
    <property type="entry name" value="TaR3-like_MBL-fold"/>
    <property type="match status" value="1"/>
</dbReference>
<organism evidence="2 3">
    <name type="scientific">Desulfoluna spongiiphila</name>
    <dbReference type="NCBI Taxonomy" id="419481"/>
    <lineage>
        <taxon>Bacteria</taxon>
        <taxon>Pseudomonadati</taxon>
        <taxon>Thermodesulfobacteriota</taxon>
        <taxon>Desulfobacteria</taxon>
        <taxon>Desulfobacterales</taxon>
        <taxon>Desulfolunaceae</taxon>
        <taxon>Desulfoluna</taxon>
    </lineage>
</organism>
<dbReference type="AlphaFoldDB" id="A0A1G5GHA0"/>
<dbReference type="STRING" id="419481.SAMN05216233_110154"/>
<evidence type="ECO:0000313" key="3">
    <source>
        <dbReference type="Proteomes" id="UP000198870"/>
    </source>
</evidence>
<sequence length="279" mass="30870">MYIKCWGSRGSIPVSGPGYLTYGGETTCIEIRSESNDLVIIDAGTGIRNLGNLMAQEGCPSCHLLFTHVHWDHLMGLTAFAPLFTNACRITIPRLPFGGSYIEESLDTLFSPPRFPVPYRDIKKHIRFADFPLDNFTIGGLTFDTIPISHPNGGLGYRIREGNRQFVLLTDNELGLQHEGGASFEDFAAFVQGSDLLLHDAEYTDQEYETRKGWGHSAWPDTLRLALAADVKRLGLIHHNAEHTDDAIDDIVNACREEILQAESPLDCFAVGSDTVMSV</sequence>
<gene>
    <name evidence="2" type="ORF">SAMN05216233_110154</name>
</gene>
<evidence type="ECO:0000313" key="2">
    <source>
        <dbReference type="EMBL" id="SCY50679.1"/>
    </source>
</evidence>
<protein>
    <submittedName>
        <fullName evidence="2">Phosphoribosyl 1,2-cyclic phosphodiesterase</fullName>
    </submittedName>
</protein>
<dbReference type="RefSeq" id="WP_092211427.1">
    <property type="nucleotide sequence ID" value="NZ_FMUX01000010.1"/>
</dbReference>
<accession>A0A1G5GHA0</accession>
<dbReference type="Gene3D" id="3.60.15.10">
    <property type="entry name" value="Ribonuclease Z/Hydroxyacylglutathione hydrolase-like"/>
    <property type="match status" value="1"/>
</dbReference>
<evidence type="ECO:0000259" key="1">
    <source>
        <dbReference type="SMART" id="SM00849"/>
    </source>
</evidence>
<reference evidence="2 3" key="1">
    <citation type="submission" date="2016-10" db="EMBL/GenBank/DDBJ databases">
        <authorList>
            <person name="de Groot N.N."/>
        </authorList>
    </citation>
    <scope>NUCLEOTIDE SEQUENCE [LARGE SCALE GENOMIC DNA]</scope>
    <source>
        <strain evidence="2 3">AA1</strain>
    </source>
</reference>
<dbReference type="InterPro" id="IPR001279">
    <property type="entry name" value="Metallo-B-lactamas"/>
</dbReference>
<dbReference type="EMBL" id="FMUX01000010">
    <property type="protein sequence ID" value="SCY50679.1"/>
    <property type="molecule type" value="Genomic_DNA"/>
</dbReference>
<dbReference type="InterPro" id="IPR036866">
    <property type="entry name" value="RibonucZ/Hydroxyglut_hydro"/>
</dbReference>
<keyword evidence="3" id="KW-1185">Reference proteome</keyword>